<dbReference type="EMBL" id="BIFT01000001">
    <property type="protein sequence ID" value="GCE29120.1"/>
    <property type="molecule type" value="Genomic_DNA"/>
</dbReference>
<dbReference type="InterPro" id="IPR034660">
    <property type="entry name" value="DinB/YfiT-like"/>
</dbReference>
<dbReference type="InterPro" id="IPR035069">
    <property type="entry name" value="TTHA1013/TTHA0281-like"/>
</dbReference>
<evidence type="ECO:0000313" key="3">
    <source>
        <dbReference type="EMBL" id="GCE29120.1"/>
    </source>
</evidence>
<dbReference type="RefSeq" id="WP_126629258.1">
    <property type="nucleotide sequence ID" value="NZ_BIFT01000001.1"/>
</dbReference>
<dbReference type="AlphaFoldDB" id="A0A402BCT0"/>
<organism evidence="3 4">
    <name type="scientific">Dictyobacter alpinus</name>
    <dbReference type="NCBI Taxonomy" id="2014873"/>
    <lineage>
        <taxon>Bacteria</taxon>
        <taxon>Bacillati</taxon>
        <taxon>Chloroflexota</taxon>
        <taxon>Ktedonobacteria</taxon>
        <taxon>Ktedonobacterales</taxon>
        <taxon>Dictyobacteraceae</taxon>
        <taxon>Dictyobacter</taxon>
    </lineage>
</organism>
<gene>
    <name evidence="3" type="ORF">KDA_46040</name>
</gene>
<dbReference type="OrthoDB" id="158368at2"/>
<evidence type="ECO:0000313" key="4">
    <source>
        <dbReference type="Proteomes" id="UP000287171"/>
    </source>
</evidence>
<evidence type="ECO:0000259" key="2">
    <source>
        <dbReference type="Pfam" id="PF12867"/>
    </source>
</evidence>
<dbReference type="Gene3D" id="1.20.120.450">
    <property type="entry name" value="dinb family like domain"/>
    <property type="match status" value="1"/>
</dbReference>
<dbReference type="Gene3D" id="3.30.160.250">
    <property type="match status" value="1"/>
</dbReference>
<comment type="caution">
    <text evidence="3">The sequence shown here is derived from an EMBL/GenBank/DDBJ whole genome shotgun (WGS) entry which is preliminary data.</text>
</comment>
<dbReference type="SUPFAM" id="SSF109854">
    <property type="entry name" value="DinB/YfiT-like putative metalloenzymes"/>
    <property type="match status" value="1"/>
</dbReference>
<name>A0A402BCT0_9CHLR</name>
<proteinExistence type="predicted"/>
<keyword evidence="4" id="KW-1185">Reference proteome</keyword>
<protein>
    <recommendedName>
        <fullName evidence="2">DinB-like domain-containing protein</fullName>
    </recommendedName>
</protein>
<dbReference type="InterPro" id="IPR024775">
    <property type="entry name" value="DinB-like"/>
</dbReference>
<evidence type="ECO:0000256" key="1">
    <source>
        <dbReference type="SAM" id="MobiDB-lite"/>
    </source>
</evidence>
<sequence length="240" mass="27644">MLYQLYLESGPQHKKTMIHVLALPGCVVTGPTTEETMARTPEVIREYWRLLQRHGEAVEVDQEIQLEVAEHITKGSWVGNGDPALVWPGDLEPLTAERRDECLRRAQWMREEMMVLVKDLSDEQWTEKPATGRPIRGILEHVFNSEYSYIRGGFGKLEGVPGPGSTEQMSRDEFVAWMEYVRTRENEKIQALSEQELSEQSQHGTQSKTASKVLRRMLEHQWEHLMEIKTRLASDPQGSM</sequence>
<dbReference type="SUPFAM" id="SSF143100">
    <property type="entry name" value="TTHA1013/TTHA0281-like"/>
    <property type="match status" value="1"/>
</dbReference>
<feature type="domain" description="DinB-like" evidence="2">
    <location>
        <begin position="107"/>
        <end position="227"/>
    </location>
</feature>
<reference evidence="4" key="1">
    <citation type="submission" date="2018-12" db="EMBL/GenBank/DDBJ databases">
        <title>Tengunoibacter tsumagoiensis gen. nov., sp. nov., Dictyobacter kobayashii sp. nov., D. alpinus sp. nov., and D. joshuensis sp. nov. and description of Dictyobacteraceae fam. nov. within the order Ktedonobacterales isolated from Tengu-no-mugimeshi.</title>
        <authorList>
            <person name="Wang C.M."/>
            <person name="Zheng Y."/>
            <person name="Sakai Y."/>
            <person name="Toyoda A."/>
            <person name="Minakuchi Y."/>
            <person name="Abe K."/>
            <person name="Yokota A."/>
            <person name="Yabe S."/>
        </authorList>
    </citation>
    <scope>NUCLEOTIDE SEQUENCE [LARGE SCALE GENOMIC DNA]</scope>
    <source>
        <strain evidence="4">Uno16</strain>
    </source>
</reference>
<dbReference type="Pfam" id="PF12867">
    <property type="entry name" value="DinB_2"/>
    <property type="match status" value="1"/>
</dbReference>
<feature type="compositionally biased region" description="Polar residues" evidence="1">
    <location>
        <begin position="192"/>
        <end position="210"/>
    </location>
</feature>
<feature type="region of interest" description="Disordered" evidence="1">
    <location>
        <begin position="192"/>
        <end position="211"/>
    </location>
</feature>
<dbReference type="Proteomes" id="UP000287171">
    <property type="component" value="Unassembled WGS sequence"/>
</dbReference>
<accession>A0A402BCT0</accession>